<keyword evidence="1" id="KW-1133">Transmembrane helix</keyword>
<dbReference type="EMBL" id="LQXA01000061">
    <property type="protein sequence ID" value="KZC93685.1"/>
    <property type="molecule type" value="Genomic_DNA"/>
</dbReference>
<organism evidence="2 3">
    <name type="scientific">Clavibacter tessellarius</name>
    <dbReference type="NCBI Taxonomy" id="31965"/>
    <lineage>
        <taxon>Bacteria</taxon>
        <taxon>Bacillati</taxon>
        <taxon>Actinomycetota</taxon>
        <taxon>Actinomycetes</taxon>
        <taxon>Micrococcales</taxon>
        <taxon>Microbacteriaceae</taxon>
        <taxon>Clavibacter</taxon>
    </lineage>
</organism>
<proteinExistence type="predicted"/>
<evidence type="ECO:0000313" key="3">
    <source>
        <dbReference type="Proteomes" id="UP000076218"/>
    </source>
</evidence>
<feature type="transmembrane region" description="Helical" evidence="1">
    <location>
        <begin position="36"/>
        <end position="69"/>
    </location>
</feature>
<protein>
    <submittedName>
        <fullName evidence="2">Uncharacterized protein</fullName>
    </submittedName>
</protein>
<comment type="caution">
    <text evidence="2">The sequence shown here is derived from an EMBL/GenBank/DDBJ whole genome shotgun (WGS) entry which is preliminary data.</text>
</comment>
<dbReference type="Proteomes" id="UP000076218">
    <property type="component" value="Unassembled WGS sequence"/>
</dbReference>
<keyword evidence="1" id="KW-0472">Membrane</keyword>
<dbReference type="AlphaFoldDB" id="A0A154UX94"/>
<evidence type="ECO:0000313" key="2">
    <source>
        <dbReference type="EMBL" id="KZC93685.1"/>
    </source>
</evidence>
<dbReference type="STRING" id="31965.AWH51_01255"/>
<accession>A0A154UX94</accession>
<sequence>MLMEDVTGADAMELSPTDGDDLVEQLNQAAARRRWAWLAVLVCVVVGAVSLPYGVVVWVLAVPLCLWLFARDAARRTVAVIYDVDDSAAAWFEALVTAWTPSGPAERVWRVTTSGKVRTTHQHKTNAGAGELVRRTTARSDAAGTKHLATNVAVPSVTVGDSALYFLPDRVLVRDGKHFAAVPYRELIVTAVSERFIEDPGPLASDAEKVGETWRYVNVKGGPDRRYKNNTVLPIMRYGSLRITSPRGLSWILQTSSHVAARQLARVLESSPLSSEDGAR</sequence>
<gene>
    <name evidence="2" type="ORF">AWH51_01255</name>
</gene>
<name>A0A154UX94_9MICO</name>
<reference evidence="2 3" key="1">
    <citation type="submission" date="2016-01" db="EMBL/GenBank/DDBJ databases">
        <title>Draft genome sequence of Clavibacter michiganensis subsp. tessellarius DOAB 609.</title>
        <authorList>
            <person name="Tambong J.T."/>
        </authorList>
    </citation>
    <scope>NUCLEOTIDE SEQUENCE [LARGE SCALE GENOMIC DNA]</scope>
    <source>
        <strain evidence="2 3">DOAB 609</strain>
    </source>
</reference>
<keyword evidence="1" id="KW-0812">Transmembrane</keyword>
<evidence type="ECO:0000256" key="1">
    <source>
        <dbReference type="SAM" id="Phobius"/>
    </source>
</evidence>